<sequence length="106" mass="11025">MGATKETIKHMEGVEDDKGPRLGLGLLPLLDQFRPPIKCGAYFLPATQPAGGWCLCPLVYLWFSLSGAALVCAGSLPLAACWGLDPCALSGLCLGSDMSRGLGSLS</sequence>
<gene>
    <name evidence="1" type="ORF">CRENBAI_014421</name>
</gene>
<evidence type="ECO:0000313" key="2">
    <source>
        <dbReference type="Proteomes" id="UP001311232"/>
    </source>
</evidence>
<reference evidence="1 2" key="1">
    <citation type="submission" date="2021-06" db="EMBL/GenBank/DDBJ databases">
        <authorList>
            <person name="Palmer J.M."/>
        </authorList>
    </citation>
    <scope>NUCLEOTIDE SEQUENCE [LARGE SCALE GENOMIC DNA]</scope>
    <source>
        <strain evidence="1 2">MEX-2019</strain>
        <tissue evidence="1">Muscle</tissue>
    </source>
</reference>
<name>A0AAV9RAQ2_9TELE</name>
<proteinExistence type="predicted"/>
<comment type="caution">
    <text evidence="1">The sequence shown here is derived from an EMBL/GenBank/DDBJ whole genome shotgun (WGS) entry which is preliminary data.</text>
</comment>
<accession>A0AAV9RAQ2</accession>
<organism evidence="1 2">
    <name type="scientific">Crenichthys baileyi</name>
    <name type="common">White River springfish</name>
    <dbReference type="NCBI Taxonomy" id="28760"/>
    <lineage>
        <taxon>Eukaryota</taxon>
        <taxon>Metazoa</taxon>
        <taxon>Chordata</taxon>
        <taxon>Craniata</taxon>
        <taxon>Vertebrata</taxon>
        <taxon>Euteleostomi</taxon>
        <taxon>Actinopterygii</taxon>
        <taxon>Neopterygii</taxon>
        <taxon>Teleostei</taxon>
        <taxon>Neoteleostei</taxon>
        <taxon>Acanthomorphata</taxon>
        <taxon>Ovalentaria</taxon>
        <taxon>Atherinomorphae</taxon>
        <taxon>Cyprinodontiformes</taxon>
        <taxon>Goodeidae</taxon>
        <taxon>Crenichthys</taxon>
    </lineage>
</organism>
<dbReference type="EMBL" id="JAHHUM010002046">
    <property type="protein sequence ID" value="KAK5606871.1"/>
    <property type="molecule type" value="Genomic_DNA"/>
</dbReference>
<keyword evidence="2" id="KW-1185">Reference proteome</keyword>
<dbReference type="Proteomes" id="UP001311232">
    <property type="component" value="Unassembled WGS sequence"/>
</dbReference>
<evidence type="ECO:0000313" key="1">
    <source>
        <dbReference type="EMBL" id="KAK5606871.1"/>
    </source>
</evidence>
<protein>
    <submittedName>
        <fullName evidence="1">Uncharacterized protein</fullName>
    </submittedName>
</protein>
<dbReference type="AlphaFoldDB" id="A0AAV9RAQ2"/>